<name>A0AAV4FTY9_9GAST</name>
<evidence type="ECO:0000313" key="1">
    <source>
        <dbReference type="EMBL" id="GFR76524.1"/>
    </source>
</evidence>
<protein>
    <submittedName>
        <fullName evidence="1">Uncharacterized protein</fullName>
    </submittedName>
</protein>
<comment type="caution">
    <text evidence="1">The sequence shown here is derived from an EMBL/GenBank/DDBJ whole genome shotgun (WGS) entry which is preliminary data.</text>
</comment>
<accession>A0AAV4FTY9</accession>
<organism evidence="1 2">
    <name type="scientific">Elysia marginata</name>
    <dbReference type="NCBI Taxonomy" id="1093978"/>
    <lineage>
        <taxon>Eukaryota</taxon>
        <taxon>Metazoa</taxon>
        <taxon>Spiralia</taxon>
        <taxon>Lophotrochozoa</taxon>
        <taxon>Mollusca</taxon>
        <taxon>Gastropoda</taxon>
        <taxon>Heterobranchia</taxon>
        <taxon>Euthyneura</taxon>
        <taxon>Panpulmonata</taxon>
        <taxon>Sacoglossa</taxon>
        <taxon>Placobranchoidea</taxon>
        <taxon>Plakobranchidae</taxon>
        <taxon>Elysia</taxon>
    </lineage>
</organism>
<dbReference type="AlphaFoldDB" id="A0AAV4FTY9"/>
<sequence>MSTLEALRPVRWSLSGASVWLRAWFRTDLLSEQSRQDSLMPYWDLGIDSFLSSLSGLYRPCQSVNFGRSTMKTLVHFDHLSTIKLLECSSDGNPRALSFSEYSL</sequence>
<gene>
    <name evidence="1" type="ORF">ElyMa_000485400</name>
</gene>
<keyword evidence="2" id="KW-1185">Reference proteome</keyword>
<reference evidence="1 2" key="1">
    <citation type="journal article" date="2021" name="Elife">
        <title>Chloroplast acquisition without the gene transfer in kleptoplastic sea slugs, Plakobranchus ocellatus.</title>
        <authorList>
            <person name="Maeda T."/>
            <person name="Takahashi S."/>
            <person name="Yoshida T."/>
            <person name="Shimamura S."/>
            <person name="Takaki Y."/>
            <person name="Nagai Y."/>
            <person name="Toyoda A."/>
            <person name="Suzuki Y."/>
            <person name="Arimoto A."/>
            <person name="Ishii H."/>
            <person name="Satoh N."/>
            <person name="Nishiyama T."/>
            <person name="Hasebe M."/>
            <person name="Maruyama T."/>
            <person name="Minagawa J."/>
            <person name="Obokata J."/>
            <person name="Shigenobu S."/>
        </authorList>
    </citation>
    <scope>NUCLEOTIDE SEQUENCE [LARGE SCALE GENOMIC DNA]</scope>
</reference>
<proteinExistence type="predicted"/>
<dbReference type="EMBL" id="BMAT01000929">
    <property type="protein sequence ID" value="GFR76524.1"/>
    <property type="molecule type" value="Genomic_DNA"/>
</dbReference>
<evidence type="ECO:0000313" key="2">
    <source>
        <dbReference type="Proteomes" id="UP000762676"/>
    </source>
</evidence>
<dbReference type="Proteomes" id="UP000762676">
    <property type="component" value="Unassembled WGS sequence"/>
</dbReference>